<keyword evidence="2" id="KW-1185">Reference proteome</keyword>
<proteinExistence type="predicted"/>
<dbReference type="AlphaFoldDB" id="A0A1V9XE06"/>
<evidence type="ECO:0000313" key="2">
    <source>
        <dbReference type="Proteomes" id="UP000192247"/>
    </source>
</evidence>
<dbReference type="EMBL" id="MNPL01013592">
    <property type="protein sequence ID" value="OQR71777.1"/>
    <property type="molecule type" value="Genomic_DNA"/>
</dbReference>
<accession>A0A1V9XE06</accession>
<dbReference type="InParanoid" id="A0A1V9XE06"/>
<name>A0A1V9XE06_9ACAR</name>
<protein>
    <submittedName>
        <fullName evidence="1">Uncharacterized protein</fullName>
    </submittedName>
</protein>
<comment type="caution">
    <text evidence="1">The sequence shown here is derived from an EMBL/GenBank/DDBJ whole genome shotgun (WGS) entry which is preliminary data.</text>
</comment>
<dbReference type="Proteomes" id="UP000192247">
    <property type="component" value="Unassembled WGS sequence"/>
</dbReference>
<sequence length="35" mass="3589">MGDQRTVIAVYEVAALDLKGDSGQGPQSQGNSAKP</sequence>
<reference evidence="1 2" key="1">
    <citation type="journal article" date="2017" name="Gigascience">
        <title>Draft genome of the honey bee ectoparasitic mite, Tropilaelaps mercedesae, is shaped by the parasitic life history.</title>
        <authorList>
            <person name="Dong X."/>
            <person name="Armstrong S.D."/>
            <person name="Xia D."/>
            <person name="Makepeace B.L."/>
            <person name="Darby A.C."/>
            <person name="Kadowaki T."/>
        </authorList>
    </citation>
    <scope>NUCLEOTIDE SEQUENCE [LARGE SCALE GENOMIC DNA]</scope>
    <source>
        <strain evidence="1">Wuxi-XJTLU</strain>
    </source>
</reference>
<organism evidence="1 2">
    <name type="scientific">Tropilaelaps mercedesae</name>
    <dbReference type="NCBI Taxonomy" id="418985"/>
    <lineage>
        <taxon>Eukaryota</taxon>
        <taxon>Metazoa</taxon>
        <taxon>Ecdysozoa</taxon>
        <taxon>Arthropoda</taxon>
        <taxon>Chelicerata</taxon>
        <taxon>Arachnida</taxon>
        <taxon>Acari</taxon>
        <taxon>Parasitiformes</taxon>
        <taxon>Mesostigmata</taxon>
        <taxon>Gamasina</taxon>
        <taxon>Dermanyssoidea</taxon>
        <taxon>Laelapidae</taxon>
        <taxon>Tropilaelaps</taxon>
    </lineage>
</organism>
<gene>
    <name evidence="1" type="ORF">BIW11_10789</name>
</gene>
<feature type="non-terminal residue" evidence="1">
    <location>
        <position position="35"/>
    </location>
</feature>
<evidence type="ECO:0000313" key="1">
    <source>
        <dbReference type="EMBL" id="OQR71777.1"/>
    </source>
</evidence>